<evidence type="ECO:0000313" key="1">
    <source>
        <dbReference type="EMBL" id="EQC40553.1"/>
    </source>
</evidence>
<accession>T0S634</accession>
<evidence type="ECO:0008006" key="3">
    <source>
        <dbReference type="Google" id="ProtNLM"/>
    </source>
</evidence>
<keyword evidence="2" id="KW-1185">Reference proteome</keyword>
<dbReference type="RefSeq" id="XP_008606252.1">
    <property type="nucleotide sequence ID" value="XM_008608030.1"/>
</dbReference>
<dbReference type="OMA" id="ASRTKGW"/>
<dbReference type="Proteomes" id="UP000030762">
    <property type="component" value="Unassembled WGS sequence"/>
</dbReference>
<dbReference type="InterPro" id="IPR012340">
    <property type="entry name" value="NA-bd_OB-fold"/>
</dbReference>
<dbReference type="VEuPathDB" id="FungiDB:SDRG_02443"/>
<reference evidence="1 2" key="1">
    <citation type="submission" date="2012-04" db="EMBL/GenBank/DDBJ databases">
        <title>The Genome Sequence of Saprolegnia declina VS20.</title>
        <authorList>
            <consortium name="The Broad Institute Genome Sequencing Platform"/>
            <person name="Russ C."/>
            <person name="Nusbaum C."/>
            <person name="Tyler B."/>
            <person name="van West P."/>
            <person name="Dieguez-Uribeondo J."/>
            <person name="de Bruijn I."/>
            <person name="Tripathy S."/>
            <person name="Jiang R."/>
            <person name="Young S.K."/>
            <person name="Zeng Q."/>
            <person name="Gargeya S."/>
            <person name="Fitzgerald M."/>
            <person name="Haas B."/>
            <person name="Abouelleil A."/>
            <person name="Alvarado L."/>
            <person name="Arachchi H.M."/>
            <person name="Berlin A."/>
            <person name="Chapman S.B."/>
            <person name="Goldberg J."/>
            <person name="Griggs A."/>
            <person name="Gujja S."/>
            <person name="Hansen M."/>
            <person name="Howarth C."/>
            <person name="Imamovic A."/>
            <person name="Larimer J."/>
            <person name="McCowen C."/>
            <person name="Montmayeur A."/>
            <person name="Murphy C."/>
            <person name="Neiman D."/>
            <person name="Pearson M."/>
            <person name="Priest M."/>
            <person name="Roberts A."/>
            <person name="Saif S."/>
            <person name="Shea T."/>
            <person name="Sisk P."/>
            <person name="Sykes S."/>
            <person name="Wortman J."/>
            <person name="Nusbaum C."/>
            <person name="Birren B."/>
        </authorList>
    </citation>
    <scope>NUCLEOTIDE SEQUENCE [LARGE SCALE GENOMIC DNA]</scope>
    <source>
        <strain evidence="1 2">VS20</strain>
    </source>
</reference>
<dbReference type="Gene3D" id="2.40.50.140">
    <property type="entry name" value="Nucleic acid-binding proteins"/>
    <property type="match status" value="1"/>
</dbReference>
<organism evidence="1 2">
    <name type="scientific">Saprolegnia diclina (strain VS20)</name>
    <dbReference type="NCBI Taxonomy" id="1156394"/>
    <lineage>
        <taxon>Eukaryota</taxon>
        <taxon>Sar</taxon>
        <taxon>Stramenopiles</taxon>
        <taxon>Oomycota</taxon>
        <taxon>Saprolegniomycetes</taxon>
        <taxon>Saprolegniales</taxon>
        <taxon>Saprolegniaceae</taxon>
        <taxon>Saprolegnia</taxon>
    </lineage>
</organism>
<dbReference type="OrthoDB" id="9992337at2759"/>
<dbReference type="EMBL" id="JH767136">
    <property type="protein sequence ID" value="EQC40553.1"/>
    <property type="molecule type" value="Genomic_DNA"/>
</dbReference>
<name>T0S634_SAPDV</name>
<gene>
    <name evidence="1" type="ORF">SDRG_02443</name>
</gene>
<proteinExistence type="predicted"/>
<dbReference type="AlphaFoldDB" id="T0S634"/>
<dbReference type="InParanoid" id="T0S634"/>
<evidence type="ECO:0000313" key="2">
    <source>
        <dbReference type="Proteomes" id="UP000030762"/>
    </source>
</evidence>
<dbReference type="GeneID" id="19943170"/>
<protein>
    <recommendedName>
        <fullName evidence="3">OB domain-containing protein</fullName>
    </recommendedName>
</protein>
<dbReference type="eggNOG" id="ENOG502S407">
    <property type="taxonomic scope" value="Eukaryota"/>
</dbReference>
<sequence length="565" mass="61417">MATIDELGDDASFSKSNWIATDAKAHDGNLSLRYLNEFVGDLKCASALLERGLFPDAKEVTETMGVFNAIRKLNLHVLDADDDDATGLRNGIVVVGDGMTPRTATMFASRTKGWTCFSVDPIMRMSTPEAPVPWADVDKVVPICAKIEDIRIRLHKAIVILVHAHVTMPQAMTSIQANTVVAVLTLPCCNWYGHQEELDQRPPTVVYDDMSILSQHREIRLWLPDHANPDAIVPVVGGSCIRKTYVPPRRVPPPLDAFLHQMLATPTNDLPTDVLTAVIDTCRRSLAPTAALLLIGDQSTVRAALQASGFTNVRCRTELAASSSIMVDAIVDVGYLHAVLSRVEKTKACGLVTELLRLYKSWLPKNAGAVLCLSGRRMLRSTKYFARPSLGWSLAVTPLAAASSEFTTFLHHATVHDAPPVATVDDSLVPLEGLRLRLEATFSARCPAAVSVTRIADILADSPNVVVRTSGVVTRIHAMHAKLVLVDICDEVNGKLLLVLLRQDSLMAPGDALRMPQTLLQHLQLGDTLDVVGDLETTGTGSLSIRAAAVRLVATVSRDRLTYYQ</sequence>